<keyword evidence="1" id="KW-1133">Transmembrane helix</keyword>
<evidence type="ECO:0000313" key="2">
    <source>
        <dbReference type="EMBL" id="HAC26591.1"/>
    </source>
</evidence>
<keyword evidence="1" id="KW-0812">Transmembrane</keyword>
<dbReference type="EMBL" id="DLYI01000022">
    <property type="protein sequence ID" value="HAC26591.1"/>
    <property type="molecule type" value="Genomic_DNA"/>
</dbReference>
<dbReference type="Proteomes" id="UP000261325">
    <property type="component" value="Unassembled WGS sequence"/>
</dbReference>
<accession>A0A3B8W9H9</accession>
<comment type="caution">
    <text evidence="2">The sequence shown here is derived from an EMBL/GenBank/DDBJ whole genome shotgun (WGS) entry which is preliminary data.</text>
</comment>
<evidence type="ECO:0000256" key="1">
    <source>
        <dbReference type="SAM" id="Phobius"/>
    </source>
</evidence>
<name>A0A3B8W9H9_MARNT</name>
<protein>
    <submittedName>
        <fullName evidence="2">Uncharacterized protein</fullName>
    </submittedName>
</protein>
<keyword evidence="1" id="KW-0472">Membrane</keyword>
<dbReference type="AlphaFoldDB" id="A0A3B8W9H9"/>
<proteinExistence type="predicted"/>
<feature type="transmembrane region" description="Helical" evidence="1">
    <location>
        <begin position="35"/>
        <end position="57"/>
    </location>
</feature>
<evidence type="ECO:0000313" key="3">
    <source>
        <dbReference type="Proteomes" id="UP000261325"/>
    </source>
</evidence>
<reference evidence="2 3" key="1">
    <citation type="journal article" date="2018" name="Nat. Biotechnol.">
        <title>A standardized bacterial taxonomy based on genome phylogeny substantially revises the tree of life.</title>
        <authorList>
            <person name="Parks D.H."/>
            <person name="Chuvochina M."/>
            <person name="Waite D.W."/>
            <person name="Rinke C."/>
            <person name="Skarshewski A."/>
            <person name="Chaumeil P.A."/>
            <person name="Hugenholtz P."/>
        </authorList>
    </citation>
    <scope>NUCLEOTIDE SEQUENCE [LARGE SCALE GENOMIC DNA]</scope>
    <source>
        <strain evidence="2">UBA9049</strain>
    </source>
</reference>
<gene>
    <name evidence="2" type="ORF">DCF82_02030</name>
</gene>
<sequence length="235" mass="27761">MSFVVIGITVFAFIVLVFQGLDFEGLVFLYNVVKYFYLVVGVCYFGGKYGRILLAYLTQKRQRANPTGLYRREGMVRIKHRRSVFEARFIEFDAYLVHTPSGRGGRYYNLLLQHRYSDHKLWMKGLLTDAMNPKEVHAYWGMIQQFMDVTKPLPDVPIFEPFRHRDPITAAHDSRIERDPFKWRKMTSEYWRKNLHRRYTRQLQETNFTQSCILDAHIEGRGRPAPDNPEGVMLA</sequence>
<organism evidence="2 3">
    <name type="scientific">Marinobacter nauticus</name>
    <name type="common">Marinobacter hydrocarbonoclasticus</name>
    <name type="synonym">Marinobacter aquaeolei</name>
    <dbReference type="NCBI Taxonomy" id="2743"/>
    <lineage>
        <taxon>Bacteria</taxon>
        <taxon>Pseudomonadati</taxon>
        <taxon>Pseudomonadota</taxon>
        <taxon>Gammaproteobacteria</taxon>
        <taxon>Pseudomonadales</taxon>
        <taxon>Marinobacteraceae</taxon>
        <taxon>Marinobacter</taxon>
    </lineage>
</organism>